<dbReference type="GO" id="GO:0005758">
    <property type="term" value="C:mitochondrial intermembrane space"/>
    <property type="evidence" value="ECO:0007669"/>
    <property type="project" value="UniProtKB-SubCell"/>
</dbReference>
<gene>
    <name evidence="15" type="ORF">INT48_009792</name>
</gene>
<comment type="subcellular location">
    <subcellularLocation>
        <location evidence="3">Mitochondrion intermembrane space</location>
    </subcellularLocation>
    <subcellularLocation>
        <location evidence="2">Mitochondrion matrix</location>
    </subcellularLocation>
</comment>
<keyword evidence="5 13" id="KW-0575">Peroxidase</keyword>
<evidence type="ECO:0000256" key="2">
    <source>
        <dbReference type="ARBA" id="ARBA00004305"/>
    </source>
</evidence>
<evidence type="ECO:0000313" key="15">
    <source>
        <dbReference type="EMBL" id="KAG2232583.1"/>
    </source>
</evidence>
<evidence type="ECO:0000256" key="4">
    <source>
        <dbReference type="ARBA" id="ARBA00005997"/>
    </source>
</evidence>
<evidence type="ECO:0000256" key="12">
    <source>
        <dbReference type="ARBA" id="ARBA00049265"/>
    </source>
</evidence>
<dbReference type="PROSITE" id="PS50873">
    <property type="entry name" value="PEROXIDASE_4"/>
    <property type="match status" value="1"/>
</dbReference>
<comment type="caution">
    <text evidence="15">The sequence shown here is derived from an EMBL/GenBank/DDBJ whole genome shotgun (WGS) entry which is preliminary data.</text>
</comment>
<dbReference type="PRINTS" id="PR00459">
    <property type="entry name" value="ASPEROXIDASE"/>
</dbReference>
<dbReference type="InterPro" id="IPR019794">
    <property type="entry name" value="Peroxidases_AS"/>
</dbReference>
<dbReference type="CDD" id="cd00691">
    <property type="entry name" value="ascorbate_peroxidase"/>
    <property type="match status" value="1"/>
</dbReference>
<comment type="similarity">
    <text evidence="4">Belongs to the peroxidase family. Cytochrome c peroxidase subfamily.</text>
</comment>
<evidence type="ECO:0000256" key="6">
    <source>
        <dbReference type="ARBA" id="ARBA00022617"/>
    </source>
</evidence>
<dbReference type="GO" id="GO:0005759">
    <property type="term" value="C:mitochondrial matrix"/>
    <property type="evidence" value="ECO:0007669"/>
    <property type="project" value="UniProtKB-SubCell"/>
</dbReference>
<name>A0A8H7VXR9_9FUNG</name>
<reference evidence="15" key="1">
    <citation type="submission" date="2021-01" db="EMBL/GenBank/DDBJ databases">
        <title>Metabolic potential, ecology and presence of endohyphal bacteria is reflected in genomic diversity of Mucoromycotina.</title>
        <authorList>
            <person name="Muszewska A."/>
            <person name="Okrasinska A."/>
            <person name="Steczkiewicz K."/>
            <person name="Drgas O."/>
            <person name="Orlowska M."/>
            <person name="Perlinska-Lenart U."/>
            <person name="Aleksandrzak-Piekarczyk T."/>
            <person name="Szatraj K."/>
            <person name="Zielenkiewicz U."/>
            <person name="Pilsyk S."/>
            <person name="Malc E."/>
            <person name="Mieczkowski P."/>
            <person name="Kruszewska J.S."/>
            <person name="Biernat P."/>
            <person name="Pawlowska J."/>
        </authorList>
    </citation>
    <scope>NUCLEOTIDE SEQUENCE</scope>
    <source>
        <strain evidence="15">WA0000018081</strain>
    </source>
</reference>
<dbReference type="InterPro" id="IPR002207">
    <property type="entry name" value="Peroxidase_I"/>
</dbReference>
<dbReference type="GO" id="GO:0004130">
    <property type="term" value="F:cytochrome-c peroxidase activity"/>
    <property type="evidence" value="ECO:0007669"/>
    <property type="project" value="UniProtKB-EC"/>
</dbReference>
<dbReference type="FunFam" id="1.10.520.10:FF:000005">
    <property type="entry name" value="Cytochrome c peroxidase"/>
    <property type="match status" value="1"/>
</dbReference>
<comment type="function">
    <text evidence="1">Destroys radicals which are normally produced within the cells and which are toxic to biological systems.</text>
</comment>
<sequence length="366" mass="40837">MNPLRSTLTKSRLSTRTLLASGSILGATRVSSVRTMQNRAYSSEVPKKSGSGGLVFLTLAAIGGAAGYYYNSTQSFKTKTATPVKTEKKNLDYQQIYNDIADMLEEDPEYDDGSYGPVFVRLAWHSSGTYDKDTKTGGSNGATMRFKPEAGHGANNGLAIARDLLEKIHKKYPEISYGDLWTLAGVCAVQEAGGPTVPWRAGRQDALEAASCTPDGRLPDATKKEDHVRDVFYRMGFNDQEIVALLGGHSLGRCHADRSGFIGPWQEAPTMFTNEYFKAVAGRKWIKKTLENGGWQWVDKNNTDVMMLPAEIYMYNDKEFKKYFDLYAKDEQKFFEDFSAAFKKLLELGVPFKGDEKVYEFKRTNA</sequence>
<accession>A0A8H7VXR9</accession>
<keyword evidence="7" id="KW-0479">Metal-binding</keyword>
<keyword evidence="6" id="KW-0349">Heme</keyword>
<dbReference type="Gene3D" id="1.10.420.10">
    <property type="entry name" value="Peroxidase, domain 2"/>
    <property type="match status" value="1"/>
</dbReference>
<dbReference type="Pfam" id="PF00141">
    <property type="entry name" value="peroxidase"/>
    <property type="match status" value="1"/>
</dbReference>
<dbReference type="PANTHER" id="PTHR31356">
    <property type="entry name" value="THYLAKOID LUMENAL 29 KDA PROTEIN, CHLOROPLASTIC-RELATED"/>
    <property type="match status" value="1"/>
</dbReference>
<dbReference type="InterPro" id="IPR019793">
    <property type="entry name" value="Peroxidases_heam-ligand_BS"/>
</dbReference>
<evidence type="ECO:0000256" key="10">
    <source>
        <dbReference type="ARBA" id="ARBA00023004"/>
    </source>
</evidence>
<keyword evidence="11" id="KW-0496">Mitochondrion</keyword>
<dbReference type="FunFam" id="1.10.420.10:FF:000009">
    <property type="entry name" value="Ascorbate peroxidase"/>
    <property type="match status" value="1"/>
</dbReference>
<protein>
    <recommendedName>
        <fullName evidence="13">Peroxidase</fullName>
        <ecNumber evidence="13">1.11.1.-</ecNumber>
    </recommendedName>
</protein>
<evidence type="ECO:0000256" key="9">
    <source>
        <dbReference type="ARBA" id="ARBA00023002"/>
    </source>
</evidence>
<dbReference type="PROSITE" id="PS00436">
    <property type="entry name" value="PEROXIDASE_2"/>
    <property type="match status" value="1"/>
</dbReference>
<dbReference type="InterPro" id="IPR002016">
    <property type="entry name" value="Haem_peroxidase"/>
</dbReference>
<evidence type="ECO:0000256" key="8">
    <source>
        <dbReference type="ARBA" id="ARBA00022946"/>
    </source>
</evidence>
<dbReference type="EMBL" id="JAEPRE010000106">
    <property type="protein sequence ID" value="KAG2232583.1"/>
    <property type="molecule type" value="Genomic_DNA"/>
</dbReference>
<keyword evidence="9 13" id="KW-0560">Oxidoreductase</keyword>
<keyword evidence="16" id="KW-1185">Reference proteome</keyword>
<keyword evidence="10" id="KW-0408">Iron</keyword>
<keyword evidence="8" id="KW-0809">Transit peptide</keyword>
<dbReference type="OrthoDB" id="2859658at2759"/>
<dbReference type="PRINTS" id="PR00458">
    <property type="entry name" value="PEROXIDASE"/>
</dbReference>
<dbReference type="PROSITE" id="PS00435">
    <property type="entry name" value="PEROXIDASE_1"/>
    <property type="match status" value="1"/>
</dbReference>
<evidence type="ECO:0000256" key="5">
    <source>
        <dbReference type="ARBA" id="ARBA00022559"/>
    </source>
</evidence>
<dbReference type="GO" id="GO:0000302">
    <property type="term" value="P:response to reactive oxygen species"/>
    <property type="evidence" value="ECO:0007669"/>
    <property type="project" value="TreeGrafter"/>
</dbReference>
<dbReference type="InterPro" id="IPR044831">
    <property type="entry name" value="Ccp1-like"/>
</dbReference>
<dbReference type="AlphaFoldDB" id="A0A8H7VXR9"/>
<dbReference type="SUPFAM" id="SSF48113">
    <property type="entry name" value="Heme-dependent peroxidases"/>
    <property type="match status" value="1"/>
</dbReference>
<dbReference type="GO" id="GO:0020037">
    <property type="term" value="F:heme binding"/>
    <property type="evidence" value="ECO:0007669"/>
    <property type="project" value="UniProtKB-UniRule"/>
</dbReference>
<dbReference type="PANTHER" id="PTHR31356:SF58">
    <property type="entry name" value="CYTOCHROME C PEROXIDASE, MITOCHONDRIAL"/>
    <property type="match status" value="1"/>
</dbReference>
<proteinExistence type="inferred from homology"/>
<organism evidence="15 16">
    <name type="scientific">Thamnidium elegans</name>
    <dbReference type="NCBI Taxonomy" id="101142"/>
    <lineage>
        <taxon>Eukaryota</taxon>
        <taxon>Fungi</taxon>
        <taxon>Fungi incertae sedis</taxon>
        <taxon>Mucoromycota</taxon>
        <taxon>Mucoromycotina</taxon>
        <taxon>Mucoromycetes</taxon>
        <taxon>Mucorales</taxon>
        <taxon>Mucorineae</taxon>
        <taxon>Mucoraceae</taxon>
        <taxon>Thamnidium</taxon>
    </lineage>
</organism>
<evidence type="ECO:0000256" key="7">
    <source>
        <dbReference type="ARBA" id="ARBA00022723"/>
    </source>
</evidence>
<dbReference type="GO" id="GO:0046872">
    <property type="term" value="F:metal ion binding"/>
    <property type="evidence" value="ECO:0007669"/>
    <property type="project" value="UniProtKB-UniRule"/>
</dbReference>
<evidence type="ECO:0000313" key="16">
    <source>
        <dbReference type="Proteomes" id="UP000613177"/>
    </source>
</evidence>
<evidence type="ECO:0000256" key="3">
    <source>
        <dbReference type="ARBA" id="ARBA00004569"/>
    </source>
</evidence>
<evidence type="ECO:0000256" key="1">
    <source>
        <dbReference type="ARBA" id="ARBA00003917"/>
    </source>
</evidence>
<evidence type="ECO:0000256" key="13">
    <source>
        <dbReference type="RuleBase" id="RU363051"/>
    </source>
</evidence>
<evidence type="ECO:0000259" key="14">
    <source>
        <dbReference type="PROSITE" id="PS50873"/>
    </source>
</evidence>
<dbReference type="GO" id="GO:0034599">
    <property type="term" value="P:cellular response to oxidative stress"/>
    <property type="evidence" value="ECO:0007669"/>
    <property type="project" value="InterPro"/>
</dbReference>
<comment type="catalytic activity">
    <reaction evidence="12">
        <text>2 Fe(II)-[cytochrome c] + H2O2 + 2 H(+) = 2 Fe(III)-[cytochrome c] + 2 H2O</text>
        <dbReference type="Rhea" id="RHEA:16581"/>
        <dbReference type="Rhea" id="RHEA-COMP:10350"/>
        <dbReference type="Rhea" id="RHEA-COMP:14399"/>
        <dbReference type="ChEBI" id="CHEBI:15377"/>
        <dbReference type="ChEBI" id="CHEBI:15378"/>
        <dbReference type="ChEBI" id="CHEBI:16240"/>
        <dbReference type="ChEBI" id="CHEBI:29033"/>
        <dbReference type="ChEBI" id="CHEBI:29034"/>
        <dbReference type="EC" id="1.11.1.5"/>
    </reaction>
</comment>
<dbReference type="Gene3D" id="1.10.520.10">
    <property type="match status" value="1"/>
</dbReference>
<dbReference type="EC" id="1.11.1.-" evidence="13"/>
<evidence type="ECO:0000256" key="11">
    <source>
        <dbReference type="ARBA" id="ARBA00023128"/>
    </source>
</evidence>
<dbReference type="InterPro" id="IPR010255">
    <property type="entry name" value="Haem_peroxidase_sf"/>
</dbReference>
<feature type="domain" description="Plant heme peroxidase family profile" evidence="14">
    <location>
        <begin position="161"/>
        <end position="366"/>
    </location>
</feature>
<dbReference type="Proteomes" id="UP000613177">
    <property type="component" value="Unassembled WGS sequence"/>
</dbReference>
<dbReference type="GO" id="GO:0042744">
    <property type="term" value="P:hydrogen peroxide catabolic process"/>
    <property type="evidence" value="ECO:0007669"/>
    <property type="project" value="TreeGrafter"/>
</dbReference>